<organism evidence="3 4">
    <name type="scientific">Dickeya chrysanthemi (strain Ech1591)</name>
    <name type="common">Dickeya zeae (strain Ech1591)</name>
    <dbReference type="NCBI Taxonomy" id="561229"/>
    <lineage>
        <taxon>Bacteria</taxon>
        <taxon>Pseudomonadati</taxon>
        <taxon>Pseudomonadota</taxon>
        <taxon>Gammaproteobacteria</taxon>
        <taxon>Enterobacterales</taxon>
        <taxon>Pectobacteriaceae</taxon>
        <taxon>Dickeya</taxon>
    </lineage>
</organism>
<dbReference type="InterPro" id="IPR049271">
    <property type="entry name" value="DUF6862"/>
</dbReference>
<dbReference type="InterPro" id="IPR029501">
    <property type="entry name" value="EndoU_bac"/>
</dbReference>
<evidence type="ECO:0000259" key="2">
    <source>
        <dbReference type="Pfam" id="PF21726"/>
    </source>
</evidence>
<dbReference type="eggNOG" id="ENOG5032SME">
    <property type="taxonomic scope" value="Bacteria"/>
</dbReference>
<evidence type="ECO:0000259" key="1">
    <source>
        <dbReference type="Pfam" id="PF14436"/>
    </source>
</evidence>
<reference evidence="3 4" key="1">
    <citation type="submission" date="2009-06" db="EMBL/GenBank/DDBJ databases">
        <title>Complete sequence of Dickeya zeae Ech1591.</title>
        <authorList>
            <consortium name="US DOE Joint Genome Institute"/>
            <person name="Lucas S."/>
            <person name="Copeland A."/>
            <person name="Lapidus A."/>
            <person name="Glavina del Rio T."/>
            <person name="Tice H."/>
            <person name="Bruce D."/>
            <person name="Goodwin L."/>
            <person name="Pitluck S."/>
            <person name="Chertkov O."/>
            <person name="Brettin T."/>
            <person name="Detter J.C."/>
            <person name="Han C."/>
            <person name="Larimer F."/>
            <person name="Land M."/>
            <person name="Hauser L."/>
            <person name="Kyrpides N."/>
            <person name="Ovchinnikova G."/>
            <person name="Balakrishnan V."/>
            <person name="Glasner J."/>
            <person name="Perna N.T."/>
        </authorList>
    </citation>
    <scope>NUCLEOTIDE SEQUENCE [LARGE SCALE GENOMIC DNA]</scope>
    <source>
        <strain evidence="3 4">Ech1591</strain>
    </source>
</reference>
<sequence length="344" mass="36553">MSSLADFATDDVVIENNYLSATEAAKKAALERKEKAGTLTADEAKELADTRKLDKDRDQAIRDICTQGNKSGGACSALVAQAQQALNTYGGNVSYNLIFKDLYPQDAANASAILKGLDEGSITRDAAITAIAKATGKGWDDVASQYDTAMQLHGIVSALAGMKGIGSAAGETAVVRLASGEKVTVTTKGDVATVTYPDGISFNINQPKHLATLDGYSQKKGISGAHNADEFYAAAKEYNVNIVSETPTETKGITQIEYQIPSKDRSGNIVGLKGNGSEPFKKTIYDPQIFTDRKMLELGQEAAANGYEAAIKQGQQAYDAQAGGVTFRVYIDKNTGMINNFHPK</sequence>
<dbReference type="Pfam" id="PF21726">
    <property type="entry name" value="DUF6862"/>
    <property type="match status" value="1"/>
</dbReference>
<dbReference type="HOGENOM" id="CLU_749533_0_0_6"/>
<accession>C6CGW2</accession>
<dbReference type="RefSeq" id="WP_012769644.1">
    <property type="nucleotide sequence ID" value="NC_012912.1"/>
</dbReference>
<gene>
    <name evidence="3" type="ordered locus">Dd1591_1925</name>
</gene>
<dbReference type="Pfam" id="PF14436">
    <property type="entry name" value="EndoU_bacteria"/>
    <property type="match status" value="1"/>
</dbReference>
<name>C6CGW2_DICC1</name>
<dbReference type="CDD" id="cd20686">
    <property type="entry name" value="CdiA-CT_Ec-like"/>
    <property type="match status" value="1"/>
</dbReference>
<dbReference type="KEGG" id="dze:Dd1591_1925"/>
<dbReference type="EMBL" id="CP001655">
    <property type="protein sequence ID" value="ACT06775.1"/>
    <property type="molecule type" value="Genomic_DNA"/>
</dbReference>
<dbReference type="GeneID" id="45082332"/>
<proteinExistence type="predicted"/>
<feature type="domain" description="DUF6862" evidence="2">
    <location>
        <begin position="23"/>
        <end position="90"/>
    </location>
</feature>
<protein>
    <submittedName>
        <fullName evidence="3">Uncharacterized protein</fullName>
    </submittedName>
</protein>
<evidence type="ECO:0000313" key="3">
    <source>
        <dbReference type="EMBL" id="ACT06775.1"/>
    </source>
</evidence>
<feature type="domain" description="Bacterial EndoU nuclease" evidence="1">
    <location>
        <begin position="218"/>
        <end position="343"/>
    </location>
</feature>
<dbReference type="Proteomes" id="UP000002735">
    <property type="component" value="Chromosome"/>
</dbReference>
<evidence type="ECO:0000313" key="4">
    <source>
        <dbReference type="Proteomes" id="UP000002735"/>
    </source>
</evidence>
<dbReference type="AlphaFoldDB" id="C6CGW2"/>